<evidence type="ECO:0000313" key="2">
    <source>
        <dbReference type="Proteomes" id="UP000007437"/>
    </source>
</evidence>
<gene>
    <name evidence="1" type="ordered locus">RBRH_01120</name>
</gene>
<proteinExistence type="predicted"/>
<dbReference type="AlphaFoldDB" id="E5AP22"/>
<reference evidence="1 2" key="1">
    <citation type="journal article" date="2011" name="J. Bacteriol.">
        <title>Complete genome sequence of Burkholderia rhizoxinica, an endosymbiont of Rhizopus microsporus.</title>
        <authorList>
            <person name="Lackner G."/>
            <person name="Moebius N."/>
            <person name="Partida-Martinez L."/>
            <person name="Hertweck C."/>
        </authorList>
    </citation>
    <scope>NUCLEOTIDE SEQUENCE [LARGE SCALE GENOMIC DNA]</scope>
    <source>
        <strain evidence="2">DSM 19002 / CIP 109453 / HKI 454</strain>
    </source>
</reference>
<sequence length="40" mass="5035">MIHKFFIIFPLRAHNKERCQMSHGNWRLNIHRISKRLYIE</sequence>
<evidence type="ECO:0000313" key="1">
    <source>
        <dbReference type="EMBL" id="CBW74354.1"/>
    </source>
</evidence>
<accession>E5AP22</accession>
<name>E5AP22_MYCRK</name>
<dbReference type="Proteomes" id="UP000007437">
    <property type="component" value="Chromosome"/>
</dbReference>
<dbReference type="HOGENOM" id="CLU_3286332_0_0_4"/>
<dbReference type="EMBL" id="FR687359">
    <property type="protein sequence ID" value="CBW74354.1"/>
    <property type="molecule type" value="Genomic_DNA"/>
</dbReference>
<organism evidence="1 2">
    <name type="scientific">Mycetohabitans rhizoxinica (strain DSM 19002 / CIP 109453 / HKI 454)</name>
    <name type="common">Paraburkholderia rhizoxinica</name>
    <dbReference type="NCBI Taxonomy" id="882378"/>
    <lineage>
        <taxon>Bacteria</taxon>
        <taxon>Pseudomonadati</taxon>
        <taxon>Pseudomonadota</taxon>
        <taxon>Betaproteobacteria</taxon>
        <taxon>Burkholderiales</taxon>
        <taxon>Burkholderiaceae</taxon>
        <taxon>Mycetohabitans</taxon>
    </lineage>
</organism>
<dbReference type="STRING" id="882378.RBRH_01120"/>
<protein>
    <submittedName>
        <fullName evidence="1">Uncharacterized protein</fullName>
    </submittedName>
</protein>
<dbReference type="KEGG" id="brh:RBRH_01120"/>